<evidence type="ECO:0000313" key="2">
    <source>
        <dbReference type="Proteomes" id="UP000823877"/>
    </source>
</evidence>
<accession>A0A9D2MGE7</accession>
<gene>
    <name evidence="1" type="ORF">IAA37_01320</name>
</gene>
<sequence length="312" mass="36088">MIISASRRTDIPCYYAKWFLNRLRDGYVYVRNPMNPHQISKITLSPDVVDGMVFWTKNPAPMLNHLDALRDYPYYFQFTLTPYDKDIERNLPSKQERIIPVFQKLSSLIGKDRVVWRYDPILLSAKYTMRYHIKHFLLLCDKLADYTEKCTISFLDLYKNMKYHIAPLGIRPPSFEEAEELAACFHEIATKHGISIDTCAEEMDLSTYGIGHAACIDRNRLERIGNYRLHVEKDKNQRAACGCVSSIDIGAYNTCKNGCVYCYANFNQTLVRNCSGQHDPDSPLLYGKITAQDSINPKEMKSFQSEQLTLFE</sequence>
<dbReference type="Pfam" id="PF08902">
    <property type="entry name" value="DUF1848"/>
    <property type="match status" value="1"/>
</dbReference>
<dbReference type="InterPro" id="IPR014998">
    <property type="entry name" value="DUF1848"/>
</dbReference>
<evidence type="ECO:0000313" key="1">
    <source>
        <dbReference type="EMBL" id="HJB74301.1"/>
    </source>
</evidence>
<dbReference type="Proteomes" id="UP000823877">
    <property type="component" value="Unassembled WGS sequence"/>
</dbReference>
<proteinExistence type="predicted"/>
<comment type="caution">
    <text evidence="1">The sequence shown here is derived from an EMBL/GenBank/DDBJ whole genome shotgun (WGS) entry which is preliminary data.</text>
</comment>
<reference evidence="1" key="2">
    <citation type="submission" date="2021-04" db="EMBL/GenBank/DDBJ databases">
        <authorList>
            <person name="Gilroy R."/>
        </authorList>
    </citation>
    <scope>NUCLEOTIDE SEQUENCE</scope>
    <source>
        <strain evidence="1">CHK188-16595</strain>
    </source>
</reference>
<dbReference type="AlphaFoldDB" id="A0A9D2MGE7"/>
<organism evidence="1 2">
    <name type="scientific">Candidatus Eubacterium faecale</name>
    <dbReference type="NCBI Taxonomy" id="2838568"/>
    <lineage>
        <taxon>Bacteria</taxon>
        <taxon>Bacillati</taxon>
        <taxon>Bacillota</taxon>
        <taxon>Clostridia</taxon>
        <taxon>Eubacteriales</taxon>
        <taxon>Eubacteriaceae</taxon>
        <taxon>Eubacterium</taxon>
    </lineage>
</organism>
<protein>
    <submittedName>
        <fullName evidence="1">DUF1848 domain-containing protein</fullName>
    </submittedName>
</protein>
<dbReference type="EMBL" id="DWXN01000002">
    <property type="protein sequence ID" value="HJB74301.1"/>
    <property type="molecule type" value="Genomic_DNA"/>
</dbReference>
<reference evidence="1" key="1">
    <citation type="journal article" date="2021" name="PeerJ">
        <title>Extensive microbial diversity within the chicken gut microbiome revealed by metagenomics and culture.</title>
        <authorList>
            <person name="Gilroy R."/>
            <person name="Ravi A."/>
            <person name="Getino M."/>
            <person name="Pursley I."/>
            <person name="Horton D.L."/>
            <person name="Alikhan N.F."/>
            <person name="Baker D."/>
            <person name="Gharbi K."/>
            <person name="Hall N."/>
            <person name="Watson M."/>
            <person name="Adriaenssens E.M."/>
            <person name="Foster-Nyarko E."/>
            <person name="Jarju S."/>
            <person name="Secka A."/>
            <person name="Antonio M."/>
            <person name="Oren A."/>
            <person name="Chaudhuri R.R."/>
            <person name="La Ragione R."/>
            <person name="Hildebrand F."/>
            <person name="Pallen M.J."/>
        </authorList>
    </citation>
    <scope>NUCLEOTIDE SEQUENCE</scope>
    <source>
        <strain evidence="1">CHK188-16595</strain>
    </source>
</reference>
<name>A0A9D2MGE7_9FIRM</name>